<reference evidence="1 2" key="1">
    <citation type="journal article" date="2019" name="Int. J. Syst. Evol. Microbiol.">
        <title>The Global Catalogue of Microorganisms (GCM) 10K type strain sequencing project: providing services to taxonomists for standard genome sequencing and annotation.</title>
        <authorList>
            <consortium name="The Broad Institute Genomics Platform"/>
            <consortium name="The Broad Institute Genome Sequencing Center for Infectious Disease"/>
            <person name="Wu L."/>
            <person name="Ma J."/>
        </authorList>
    </citation>
    <scope>NUCLEOTIDE SEQUENCE [LARGE SCALE GENOMIC DNA]</scope>
    <source>
        <strain evidence="1 2">JCM 10367</strain>
    </source>
</reference>
<name>A0ABN1HPX1_9ACTN</name>
<organism evidence="1 2">
    <name type="scientific">Streptomyces thermocarboxydovorans</name>
    <dbReference type="NCBI Taxonomy" id="59298"/>
    <lineage>
        <taxon>Bacteria</taxon>
        <taxon>Bacillati</taxon>
        <taxon>Actinomycetota</taxon>
        <taxon>Actinomycetes</taxon>
        <taxon>Kitasatosporales</taxon>
        <taxon>Streptomycetaceae</taxon>
        <taxon>Streptomyces</taxon>
    </lineage>
</organism>
<sequence>MESTVPPQPADGTTVGLFWVASDGVYVGAPAMAPAPNVILTPSGPRVTGPHPCSWAWSDIAGLEVTEVPVRSTARRWAIHAASFAAAALDAWVPSSPTEMTVSLTTPDGTFQTPVYSSAAVAYSHREVALSRQLISRFTQGAATSAIMTEWWEQTRPVRVLRSREREALLELWLTRS</sequence>
<dbReference type="Proteomes" id="UP001500724">
    <property type="component" value="Unassembled WGS sequence"/>
</dbReference>
<protein>
    <submittedName>
        <fullName evidence="1">Uncharacterized protein</fullName>
    </submittedName>
</protein>
<keyword evidence="2" id="KW-1185">Reference proteome</keyword>
<dbReference type="EMBL" id="BAAAGU010000054">
    <property type="protein sequence ID" value="GAA0662245.1"/>
    <property type="molecule type" value="Genomic_DNA"/>
</dbReference>
<evidence type="ECO:0000313" key="2">
    <source>
        <dbReference type="Proteomes" id="UP001500724"/>
    </source>
</evidence>
<evidence type="ECO:0000313" key="1">
    <source>
        <dbReference type="EMBL" id="GAA0662245.1"/>
    </source>
</evidence>
<comment type="caution">
    <text evidence="1">The sequence shown here is derived from an EMBL/GenBank/DDBJ whole genome shotgun (WGS) entry which is preliminary data.</text>
</comment>
<proteinExistence type="predicted"/>
<gene>
    <name evidence="1" type="ORF">GCM10009535_47330</name>
</gene>
<accession>A0ABN1HPX1</accession>